<dbReference type="AlphaFoldDB" id="A0A7W7LNZ3"/>
<comment type="caution">
    <text evidence="12">The sequence shown here is derived from an EMBL/GenBank/DDBJ whole genome shotgun (WGS) entry which is preliminary data.</text>
</comment>
<dbReference type="GO" id="GO:0005737">
    <property type="term" value="C:cytoplasm"/>
    <property type="evidence" value="ECO:0007669"/>
    <property type="project" value="UniProtKB-SubCell"/>
</dbReference>
<keyword evidence="7 12" id="KW-0808">Transferase</keyword>
<dbReference type="EC" id="2.1.1.77" evidence="3"/>
<evidence type="ECO:0000313" key="12">
    <source>
        <dbReference type="EMBL" id="MBB4893347.1"/>
    </source>
</evidence>
<evidence type="ECO:0000256" key="1">
    <source>
        <dbReference type="ARBA" id="ARBA00004496"/>
    </source>
</evidence>
<evidence type="ECO:0000256" key="8">
    <source>
        <dbReference type="ARBA" id="ARBA00022691"/>
    </source>
</evidence>
<evidence type="ECO:0000256" key="10">
    <source>
        <dbReference type="ARBA" id="ARBA00031323"/>
    </source>
</evidence>
<dbReference type="RefSeq" id="WP_343069522.1">
    <property type="nucleotide sequence ID" value="NZ_JACHJH010000003.1"/>
</dbReference>
<proteinExistence type="inferred from homology"/>
<evidence type="ECO:0000256" key="7">
    <source>
        <dbReference type="ARBA" id="ARBA00022679"/>
    </source>
</evidence>
<comment type="similarity">
    <text evidence="2">Belongs to the methyltransferase superfamily. L-isoaspartyl/D-aspartyl protein methyltransferase family.</text>
</comment>
<dbReference type="InterPro" id="IPR029063">
    <property type="entry name" value="SAM-dependent_MTases_sf"/>
</dbReference>
<sequence length="385" mass="41678">MLQCEERRARLAAAMDKSGAWPADSPWIRDAFAARPRHLFAPDRLWHWDGHAYVPVGRKADPQRWAAEVYAGPDDPAITQITGGVPSSSLSCPAIIADMLDSLMLEPGHRVLELGAGQGLSAALLDWRTGPGLVTTVEVDPALASAAQDRLEALGAGVAVKTGDGELGWPDGAPYDRVVSTYAVESVPWAWIEQTRPGGRIVTPWGRLGHVALTVADDGKSATGWMQGLAAFMPSRTTPEARRSWRQVRGDGPTEDERALALPPGRLNDGNVLFVLRVCLPDLEVFTRTGDDHRVTGFLHDGHSSWATLTACGVGTTLVRQGGPRRLADEAERVLDGWAQQGEPSLYDFGMTVLPDTQFTWCKDPETGPYWLPRHDATPSGNRAS</sequence>
<comment type="subcellular location">
    <subcellularLocation>
        <location evidence="1">Cytoplasm</location>
    </subcellularLocation>
</comment>
<dbReference type="SUPFAM" id="SSF53335">
    <property type="entry name" value="S-adenosyl-L-methionine-dependent methyltransferases"/>
    <property type="match status" value="1"/>
</dbReference>
<organism evidence="12 13">
    <name type="scientific">Streptomyces olivoverticillatus</name>
    <dbReference type="NCBI Taxonomy" id="66427"/>
    <lineage>
        <taxon>Bacteria</taxon>
        <taxon>Bacillati</taxon>
        <taxon>Actinomycetota</taxon>
        <taxon>Actinomycetes</taxon>
        <taxon>Kitasatosporales</taxon>
        <taxon>Streptomycetaceae</taxon>
        <taxon>Streptomyces</taxon>
    </lineage>
</organism>
<keyword evidence="8" id="KW-0949">S-adenosyl-L-methionine</keyword>
<gene>
    <name evidence="12" type="ORF">FHS39_002378</name>
</gene>
<evidence type="ECO:0000256" key="2">
    <source>
        <dbReference type="ARBA" id="ARBA00005369"/>
    </source>
</evidence>
<evidence type="ECO:0000313" key="13">
    <source>
        <dbReference type="Proteomes" id="UP000556084"/>
    </source>
</evidence>
<evidence type="ECO:0000256" key="4">
    <source>
        <dbReference type="ARBA" id="ARBA00013346"/>
    </source>
</evidence>
<dbReference type="GO" id="GO:0004719">
    <property type="term" value="F:protein-L-isoaspartate (D-aspartate) O-methyltransferase activity"/>
    <property type="evidence" value="ECO:0007669"/>
    <property type="project" value="UniProtKB-EC"/>
</dbReference>
<accession>A0A7W7LNZ3</accession>
<dbReference type="EMBL" id="JACHJH010000003">
    <property type="protein sequence ID" value="MBB4893347.1"/>
    <property type="molecule type" value="Genomic_DNA"/>
</dbReference>
<keyword evidence="13" id="KW-1185">Reference proteome</keyword>
<evidence type="ECO:0000256" key="5">
    <source>
        <dbReference type="ARBA" id="ARBA00022490"/>
    </source>
</evidence>
<dbReference type="GO" id="GO:0032259">
    <property type="term" value="P:methylation"/>
    <property type="evidence" value="ECO:0007669"/>
    <property type="project" value="UniProtKB-KW"/>
</dbReference>
<dbReference type="Pfam" id="PF01135">
    <property type="entry name" value="PCMT"/>
    <property type="match status" value="1"/>
</dbReference>
<dbReference type="CDD" id="cd02440">
    <property type="entry name" value="AdoMet_MTases"/>
    <property type="match status" value="1"/>
</dbReference>
<dbReference type="PANTHER" id="PTHR11579:SF0">
    <property type="entry name" value="PROTEIN-L-ISOASPARTATE(D-ASPARTATE) O-METHYLTRANSFERASE"/>
    <property type="match status" value="1"/>
</dbReference>
<protein>
    <recommendedName>
        <fullName evidence="4">Protein-L-isoaspartate O-methyltransferase</fullName>
        <ecNumber evidence="3">2.1.1.77</ecNumber>
    </recommendedName>
    <alternativeName>
        <fullName evidence="11">L-isoaspartyl protein carboxyl methyltransferase</fullName>
    </alternativeName>
    <alternativeName>
        <fullName evidence="9">Protein L-isoaspartyl methyltransferase</fullName>
    </alternativeName>
    <alternativeName>
        <fullName evidence="10">Protein-beta-aspartate methyltransferase</fullName>
    </alternativeName>
</protein>
<reference evidence="12 13" key="1">
    <citation type="submission" date="2020-08" db="EMBL/GenBank/DDBJ databases">
        <title>Genomic Encyclopedia of Type Strains, Phase III (KMG-III): the genomes of soil and plant-associated and newly described type strains.</title>
        <authorList>
            <person name="Whitman W."/>
        </authorList>
    </citation>
    <scope>NUCLEOTIDE SEQUENCE [LARGE SCALE GENOMIC DNA]</scope>
    <source>
        <strain evidence="12 13">CECT 3266</strain>
    </source>
</reference>
<dbReference type="Gene3D" id="3.40.50.150">
    <property type="entry name" value="Vaccinia Virus protein VP39"/>
    <property type="match status" value="1"/>
</dbReference>
<evidence type="ECO:0000256" key="6">
    <source>
        <dbReference type="ARBA" id="ARBA00022603"/>
    </source>
</evidence>
<dbReference type="InterPro" id="IPR000682">
    <property type="entry name" value="PCMT"/>
</dbReference>
<keyword evidence="6 12" id="KW-0489">Methyltransferase</keyword>
<evidence type="ECO:0000256" key="11">
    <source>
        <dbReference type="ARBA" id="ARBA00031350"/>
    </source>
</evidence>
<evidence type="ECO:0000256" key="9">
    <source>
        <dbReference type="ARBA" id="ARBA00030757"/>
    </source>
</evidence>
<keyword evidence="5" id="KW-0963">Cytoplasm</keyword>
<evidence type="ECO:0000256" key="3">
    <source>
        <dbReference type="ARBA" id="ARBA00011890"/>
    </source>
</evidence>
<dbReference type="PANTHER" id="PTHR11579">
    <property type="entry name" value="PROTEIN-L-ISOASPARTATE O-METHYLTRANSFERASE"/>
    <property type="match status" value="1"/>
</dbReference>
<name>A0A7W7LNZ3_9ACTN</name>
<dbReference type="Proteomes" id="UP000556084">
    <property type="component" value="Unassembled WGS sequence"/>
</dbReference>